<dbReference type="CDD" id="cd09401">
    <property type="entry name" value="LIM_TLP_like"/>
    <property type="match status" value="1"/>
</dbReference>
<dbReference type="InterPro" id="IPR001781">
    <property type="entry name" value="Znf_LIM"/>
</dbReference>
<evidence type="ECO:0000259" key="12">
    <source>
        <dbReference type="PROSITE" id="PS50200"/>
    </source>
</evidence>
<protein>
    <recommendedName>
        <fullName evidence="7">Cysteine-rich protein 1</fullName>
    </recommendedName>
</protein>
<dbReference type="CDD" id="cd21886">
    <property type="entry name" value="SARAH_RASSF2-like"/>
    <property type="match status" value="1"/>
</dbReference>
<comment type="caution">
    <text evidence="13">The sequence shown here is derived from an EMBL/GenBank/DDBJ whole genome shotgun (WGS) entry which is preliminary data.</text>
</comment>
<evidence type="ECO:0000313" key="13">
    <source>
        <dbReference type="EMBL" id="CAL1543399.1"/>
    </source>
</evidence>
<keyword evidence="9" id="KW-0175">Coiled coil</keyword>
<keyword evidence="1" id="KW-0488">Methylation</keyword>
<dbReference type="InterPro" id="IPR011524">
    <property type="entry name" value="SARAH_dom"/>
</dbReference>
<evidence type="ECO:0000256" key="4">
    <source>
        <dbReference type="ARBA" id="ARBA00022990"/>
    </source>
</evidence>
<dbReference type="InterPro" id="IPR000159">
    <property type="entry name" value="RA_dom"/>
</dbReference>
<feature type="domain" description="LIM zinc-binding" evidence="11">
    <location>
        <begin position="3"/>
        <end position="64"/>
    </location>
</feature>
<dbReference type="GO" id="GO:0007165">
    <property type="term" value="P:signal transduction"/>
    <property type="evidence" value="ECO:0007669"/>
    <property type="project" value="InterPro"/>
</dbReference>
<dbReference type="SMART" id="SM00132">
    <property type="entry name" value="LIM"/>
    <property type="match status" value="1"/>
</dbReference>
<reference evidence="13 14" key="1">
    <citation type="submission" date="2024-04" db="EMBL/GenBank/DDBJ databases">
        <authorList>
            <consortium name="Genoscope - CEA"/>
            <person name="William W."/>
        </authorList>
    </citation>
    <scope>NUCLEOTIDE SEQUENCE [LARGE SCALE GENOMIC DNA]</scope>
</reference>
<evidence type="ECO:0000256" key="7">
    <source>
        <dbReference type="ARBA" id="ARBA00072537"/>
    </source>
</evidence>
<evidence type="ECO:0000256" key="9">
    <source>
        <dbReference type="SAM" id="Coils"/>
    </source>
</evidence>
<organism evidence="13 14">
    <name type="scientific">Lymnaea stagnalis</name>
    <name type="common">Great pond snail</name>
    <name type="synonym">Helix stagnalis</name>
    <dbReference type="NCBI Taxonomy" id="6523"/>
    <lineage>
        <taxon>Eukaryota</taxon>
        <taxon>Metazoa</taxon>
        <taxon>Spiralia</taxon>
        <taxon>Lophotrochozoa</taxon>
        <taxon>Mollusca</taxon>
        <taxon>Gastropoda</taxon>
        <taxon>Heterobranchia</taxon>
        <taxon>Euthyneura</taxon>
        <taxon>Panpulmonata</taxon>
        <taxon>Hygrophila</taxon>
        <taxon>Lymnaeoidea</taxon>
        <taxon>Lymnaeidae</taxon>
        <taxon>Lymnaea</taxon>
    </lineage>
</organism>
<dbReference type="FunFam" id="2.10.110.10:FF:000054">
    <property type="entry name" value="Cysteine-rich protein 1"/>
    <property type="match status" value="1"/>
</dbReference>
<dbReference type="InterPro" id="IPR029071">
    <property type="entry name" value="Ubiquitin-like_domsf"/>
</dbReference>
<proteinExistence type="predicted"/>
<dbReference type="Proteomes" id="UP001497497">
    <property type="component" value="Unassembled WGS sequence"/>
</dbReference>
<accession>A0AAV2I9C2</accession>
<evidence type="ECO:0000313" key="14">
    <source>
        <dbReference type="Proteomes" id="UP001497497"/>
    </source>
</evidence>
<dbReference type="PANTHER" id="PTHR22738">
    <property type="entry name" value="RASSF"/>
    <property type="match status" value="1"/>
</dbReference>
<dbReference type="GO" id="GO:0046872">
    <property type="term" value="F:metal ion binding"/>
    <property type="evidence" value="ECO:0007669"/>
    <property type="project" value="UniProtKB-KW"/>
</dbReference>
<keyword evidence="2 8" id="KW-0479">Metal-binding</keyword>
<evidence type="ECO:0000256" key="3">
    <source>
        <dbReference type="ARBA" id="ARBA00022833"/>
    </source>
</evidence>
<sequence>MNKTCAGCGRPVYFAERKTSLGMEWHPSCLKCNECGKVLSPGQHAEHKGIPFCHNPCYKALFGPSMLGYGSNISSPANFAKKDRPASHGHGYGGENEFYEIFGLQNKGAQQENGAIQRGVQQDNGPLSKGVRCINNNNSSKELYQKQTNSKLRGGPLIREILQKIEEFNSYHEGKVHHQMTAEERDDGSVHVEGPLRIYWGLNKPIELVHCDNIPPPPIAQWRHSLCAGPASPDVPDKKFSSTLSFRKPSSPTGKSRELDDIFSPSSPDDVVRRKKGVRKFKTVAYRGDQPSKWKRASINGHVFNYDTSVFTPVLGSCTSVTVDGSLTSDDVIVTLLDKFKVQNNPNEYVLSILSEEGERILTSADKPLLERLKLGPNETMGKIFIREREPEVWSSKHNSSIKIPIAETTEENLPHDVEQLLVLPEAVLRGLLAKFHNDEEKEVQSLKAKYEIAKNKMQRRLEEIKNLLQASSSA</sequence>
<keyword evidence="4" id="KW-0007">Acetylation</keyword>
<dbReference type="PROSITE" id="PS50023">
    <property type="entry name" value="LIM_DOMAIN_2"/>
    <property type="match status" value="1"/>
</dbReference>
<evidence type="ECO:0000256" key="8">
    <source>
        <dbReference type="PROSITE-ProRule" id="PRU00125"/>
    </source>
</evidence>
<dbReference type="SUPFAM" id="SSF54236">
    <property type="entry name" value="Ubiquitin-like"/>
    <property type="match status" value="1"/>
</dbReference>
<dbReference type="EMBL" id="CAXITT010000546">
    <property type="protein sequence ID" value="CAL1543399.1"/>
    <property type="molecule type" value="Genomic_DNA"/>
</dbReference>
<dbReference type="SMART" id="SM00314">
    <property type="entry name" value="RA"/>
    <property type="match status" value="1"/>
</dbReference>
<keyword evidence="3 8" id="KW-0862">Zinc</keyword>
<keyword evidence="5 8" id="KW-0440">LIM domain</keyword>
<comment type="function">
    <text evidence="6">Seems to have a role in zinc absorption and may function as an intracellular zinc transport protein.</text>
</comment>
<dbReference type="Gene3D" id="2.10.110.10">
    <property type="entry name" value="Cysteine Rich Protein"/>
    <property type="match status" value="1"/>
</dbReference>
<dbReference type="Pfam" id="PF00788">
    <property type="entry name" value="RA"/>
    <property type="match status" value="1"/>
</dbReference>
<feature type="coiled-coil region" evidence="9">
    <location>
        <begin position="437"/>
        <end position="475"/>
    </location>
</feature>
<dbReference type="InterPro" id="IPR033614">
    <property type="entry name" value="RASSF1-6"/>
</dbReference>
<dbReference type="AlphaFoldDB" id="A0AAV2I9C2"/>
<feature type="region of interest" description="Disordered" evidence="10">
    <location>
        <begin position="236"/>
        <end position="259"/>
    </location>
</feature>
<gene>
    <name evidence="13" type="ORF">GSLYS_00016933001</name>
</gene>
<name>A0AAV2I9C2_LYMST</name>
<dbReference type="Gene3D" id="3.10.20.90">
    <property type="entry name" value="Phosphatidylinositol 3-kinase Catalytic Subunit, Chain A, domain 1"/>
    <property type="match status" value="1"/>
</dbReference>
<evidence type="ECO:0000259" key="11">
    <source>
        <dbReference type="PROSITE" id="PS50023"/>
    </source>
</evidence>
<dbReference type="Pfam" id="PF00412">
    <property type="entry name" value="LIM"/>
    <property type="match status" value="1"/>
</dbReference>
<evidence type="ECO:0000256" key="5">
    <source>
        <dbReference type="ARBA" id="ARBA00023038"/>
    </source>
</evidence>
<feature type="domain" description="Ras-associating" evidence="12">
    <location>
        <begin position="304"/>
        <end position="391"/>
    </location>
</feature>
<keyword evidence="14" id="KW-1185">Reference proteome</keyword>
<dbReference type="SUPFAM" id="SSF57716">
    <property type="entry name" value="Glucocorticoid receptor-like (DNA-binding domain)"/>
    <property type="match status" value="2"/>
</dbReference>
<evidence type="ECO:0000256" key="1">
    <source>
        <dbReference type="ARBA" id="ARBA00022481"/>
    </source>
</evidence>
<dbReference type="PROSITE" id="PS00478">
    <property type="entry name" value="LIM_DOMAIN_1"/>
    <property type="match status" value="1"/>
</dbReference>
<dbReference type="PROSITE" id="PS50200">
    <property type="entry name" value="RA"/>
    <property type="match status" value="1"/>
</dbReference>
<evidence type="ECO:0000256" key="10">
    <source>
        <dbReference type="SAM" id="MobiDB-lite"/>
    </source>
</evidence>
<feature type="compositionally biased region" description="Polar residues" evidence="10">
    <location>
        <begin position="241"/>
        <end position="254"/>
    </location>
</feature>
<evidence type="ECO:0000256" key="2">
    <source>
        <dbReference type="ARBA" id="ARBA00022723"/>
    </source>
</evidence>
<dbReference type="Pfam" id="PF16517">
    <property type="entry name" value="Nore1-SARAH"/>
    <property type="match status" value="1"/>
</dbReference>
<evidence type="ECO:0000256" key="6">
    <source>
        <dbReference type="ARBA" id="ARBA00055254"/>
    </source>
</evidence>
<dbReference type="PANTHER" id="PTHR22738:SF15">
    <property type="entry name" value="LD40758P"/>
    <property type="match status" value="1"/>
</dbReference>